<dbReference type="OrthoDB" id="6188902at2"/>
<dbReference type="AlphaFoldDB" id="A0A1S1MSL9"/>
<dbReference type="STRING" id="1859457.BET10_15225"/>
<gene>
    <name evidence="1" type="ORF">BET10_15225</name>
</gene>
<proteinExistence type="predicted"/>
<dbReference type="RefSeq" id="WP_070986089.1">
    <property type="nucleotide sequence ID" value="NZ_MKJU01000027.1"/>
</dbReference>
<sequence>MGLNQQTASELTRLGERIKKTLNAAFAELPLQAHTINGLTQFLDYHRSNSQRVFNAKKAATGELVLLQLPGIKALEEFTSKLQAHISASNHQQLQQVCHLFAKSIKMYASSHADLKRQLQSLHEPDVDEIPHQQDKRAQLYYAAKSLLGFSIEHIFCSYILTRQSPSADFLQEIALISKTGIKRQRGAPPFVQFYTHPHPTDFTQPQLLTLASRIHSNKFTIGIASEFSTAGLDQAYSSYSPSNSGIVFDELPDAPRFDATFIFNNPDELVNPLTHKSQCSSTSISIKNPTKRLTLLVLVDKAIDRSSNVNVGCYHGNQKVEEGKLNASDMWTERLPDFPELRVINLQNPHNLLNQDMKMQAKVEYLLNYANLNAEHFVCYLMDVDFPIWSATYRIYFEHN</sequence>
<keyword evidence="2" id="KW-1185">Reference proteome</keyword>
<comment type="caution">
    <text evidence="1">The sequence shown here is derived from an EMBL/GenBank/DDBJ whole genome shotgun (WGS) entry which is preliminary data.</text>
</comment>
<dbReference type="EMBL" id="MKJU01000027">
    <property type="protein sequence ID" value="OHU90123.1"/>
    <property type="molecule type" value="Genomic_DNA"/>
</dbReference>
<accession>A0A1S1MSL9</accession>
<reference evidence="1 2" key="1">
    <citation type="submission" date="2016-09" db="EMBL/GenBank/DDBJ databases">
        <title>Pseudoalteromonas amylolytica sp. nov., isolated from the surface seawater.</title>
        <authorList>
            <person name="Wu Y.-H."/>
            <person name="Cheng H."/>
            <person name="Jin X.-B."/>
            <person name="Wang C.-S."/>
            <person name="Xu X.-W."/>
        </authorList>
    </citation>
    <scope>NUCLEOTIDE SEQUENCE [LARGE SCALE GENOMIC DNA]</scope>
    <source>
        <strain evidence="1 2">JW1</strain>
    </source>
</reference>
<protein>
    <submittedName>
        <fullName evidence="1">Uncharacterized protein</fullName>
    </submittedName>
</protein>
<evidence type="ECO:0000313" key="2">
    <source>
        <dbReference type="Proteomes" id="UP000179786"/>
    </source>
</evidence>
<dbReference type="Proteomes" id="UP000179786">
    <property type="component" value="Unassembled WGS sequence"/>
</dbReference>
<name>A0A1S1MSL9_9GAMM</name>
<organism evidence="1 2">
    <name type="scientific">Pseudoalteromonas amylolytica</name>
    <dbReference type="NCBI Taxonomy" id="1859457"/>
    <lineage>
        <taxon>Bacteria</taxon>
        <taxon>Pseudomonadati</taxon>
        <taxon>Pseudomonadota</taxon>
        <taxon>Gammaproteobacteria</taxon>
        <taxon>Alteromonadales</taxon>
        <taxon>Pseudoalteromonadaceae</taxon>
        <taxon>Pseudoalteromonas</taxon>
    </lineage>
</organism>
<evidence type="ECO:0000313" key="1">
    <source>
        <dbReference type="EMBL" id="OHU90123.1"/>
    </source>
</evidence>